<evidence type="ECO:0000313" key="7">
    <source>
        <dbReference type="EMBL" id="BCR35749.1"/>
    </source>
</evidence>
<dbReference type="KEGG" id="manr:MPAN_006420"/>
<keyword evidence="6" id="KW-0676">Redox-active center</keyword>
<dbReference type="Proteomes" id="UP000620133">
    <property type="component" value="Chromosome"/>
</dbReference>
<dbReference type="PROSITE" id="PS50206">
    <property type="entry name" value="RHODANESE_3"/>
    <property type="match status" value="1"/>
</dbReference>
<keyword evidence="8" id="KW-1185">Reference proteome</keyword>
<dbReference type="Gene3D" id="3.50.50.60">
    <property type="entry name" value="FAD/NAD(P)-binding domain"/>
    <property type="match status" value="2"/>
</dbReference>
<dbReference type="PRINTS" id="PR00411">
    <property type="entry name" value="PNDRDTASEI"/>
</dbReference>
<evidence type="ECO:0000256" key="6">
    <source>
        <dbReference type="ARBA" id="ARBA00023284"/>
    </source>
</evidence>
<dbReference type="Pfam" id="PF00581">
    <property type="entry name" value="Rhodanese"/>
    <property type="match status" value="1"/>
</dbReference>
<name>A0A7U9XV03_9MOLU</name>
<dbReference type="InterPro" id="IPR001763">
    <property type="entry name" value="Rhodanese-like_dom"/>
</dbReference>
<keyword evidence="5" id="KW-0560">Oxidoreductase</keyword>
<dbReference type="Gene3D" id="3.40.250.10">
    <property type="entry name" value="Rhodanese-like domain"/>
    <property type="match status" value="1"/>
</dbReference>
<reference evidence="7" key="1">
    <citation type="submission" date="2021-01" db="EMBL/GenBank/DDBJ databases">
        <title>Draft genome sequence of Acholeplasmataceae bacterium strain Mahy22.</title>
        <authorList>
            <person name="Watanabe M."/>
            <person name="Kojima H."/>
            <person name="Fukui M."/>
        </authorList>
    </citation>
    <scope>NUCLEOTIDE SEQUENCE</scope>
    <source>
        <strain evidence="7">Mahy22</strain>
    </source>
</reference>
<dbReference type="PANTHER" id="PTHR43429:SF1">
    <property type="entry name" value="NAD(P)H SULFUR OXIDOREDUCTASE (COA-DEPENDENT)"/>
    <property type="match status" value="1"/>
</dbReference>
<protein>
    <submittedName>
        <fullName evidence="7">Pyridine nucleotide-disulfide oxidoreductase</fullName>
    </submittedName>
</protein>
<dbReference type="EMBL" id="AP024412">
    <property type="protein sequence ID" value="BCR35749.1"/>
    <property type="molecule type" value="Genomic_DNA"/>
</dbReference>
<dbReference type="SMART" id="SM00450">
    <property type="entry name" value="RHOD"/>
    <property type="match status" value="1"/>
</dbReference>
<dbReference type="InterPro" id="IPR050260">
    <property type="entry name" value="FAD-bd_OxRdtase"/>
</dbReference>
<dbReference type="AlphaFoldDB" id="A0A7U9XV03"/>
<dbReference type="SUPFAM" id="SSF55424">
    <property type="entry name" value="FAD/NAD-linked reductases, dimerisation (C-terminal) domain"/>
    <property type="match status" value="1"/>
</dbReference>
<dbReference type="PANTHER" id="PTHR43429">
    <property type="entry name" value="PYRIDINE NUCLEOTIDE-DISULFIDE OXIDOREDUCTASE DOMAIN-CONTAINING"/>
    <property type="match status" value="1"/>
</dbReference>
<evidence type="ECO:0000256" key="3">
    <source>
        <dbReference type="ARBA" id="ARBA00022630"/>
    </source>
</evidence>
<evidence type="ECO:0000256" key="1">
    <source>
        <dbReference type="ARBA" id="ARBA00001974"/>
    </source>
</evidence>
<dbReference type="InterPro" id="IPR036873">
    <property type="entry name" value="Rhodanese-like_dom_sf"/>
</dbReference>
<dbReference type="InterPro" id="IPR004099">
    <property type="entry name" value="Pyr_nucl-diS_OxRdtase_dimer"/>
</dbReference>
<comment type="cofactor">
    <cofactor evidence="1">
        <name>FAD</name>
        <dbReference type="ChEBI" id="CHEBI:57692"/>
    </cofactor>
</comment>
<dbReference type="Pfam" id="PF07992">
    <property type="entry name" value="Pyr_redox_2"/>
    <property type="match status" value="1"/>
</dbReference>
<evidence type="ECO:0000256" key="5">
    <source>
        <dbReference type="ARBA" id="ARBA00023002"/>
    </source>
</evidence>
<keyword evidence="4" id="KW-0274">FAD</keyword>
<evidence type="ECO:0000256" key="2">
    <source>
        <dbReference type="ARBA" id="ARBA00009130"/>
    </source>
</evidence>
<proteinExistence type="inferred from homology"/>
<dbReference type="GO" id="GO:0016491">
    <property type="term" value="F:oxidoreductase activity"/>
    <property type="evidence" value="ECO:0007669"/>
    <property type="project" value="UniProtKB-KW"/>
</dbReference>
<comment type="similarity">
    <text evidence="2">Belongs to the class-III pyridine nucleotide-disulfide oxidoreductase family.</text>
</comment>
<dbReference type="SUPFAM" id="SSF51905">
    <property type="entry name" value="FAD/NAD(P)-binding domain"/>
    <property type="match status" value="1"/>
</dbReference>
<dbReference type="RefSeq" id="WP_176238586.1">
    <property type="nucleotide sequence ID" value="NZ_AP024412.1"/>
</dbReference>
<accession>A0A7U9XV03</accession>
<sequence length="565" mass="62209">MSKRVLIIGGVAGGASVAARVRRLDEQAEVTMFERGPYVSFSNCALPFFLSRMVPQSDDLVLMCPEQFAKQYNINAKVHSEVIDVKPNEHKVVVKNVLTGETYEEEYDKLFFSPGANPIMPKSIKGIDSKHVFPVRNVPDIVKIDNYIHDNKVTDVAVVGGGFIGIEVMENLTHAGIKVSLIEAADQIMTPYDKDMAQILHKEIIDNNVDLIVSDALAEIKEDCVITANGKKVKAQLVIVAIGVVPEVSLAKKIGIELGQTGGIKVDHNFRTNIKDIYAVGDAIEYYCSLTRRPSRLTLAGPAQRQARSAADNMYGRTIQNKGGIGSSCVKIFELNAANTGLNEKQCLAAGIKYDYVYLIPGDSVGIIPSSNPLHVKLVFEVPTGKILGCQAIGKGNADKRADVIAAMITMGGTLDDLKELELCYSPIFSTAKDPLNHAALVALNVMNGEFKQVKVSEVRDIYENGGYIIDVREPNEYAQGHIKNAVNIPMSQFRQRLDEIPKDKAVYVHCRSAQRSYNVARALGQLGFDNIYNISGSYMGICYNQYFEDVTLKRTKIVTEYNFK</sequence>
<dbReference type="InterPro" id="IPR016156">
    <property type="entry name" value="FAD/NAD-linked_Rdtase_dimer_sf"/>
</dbReference>
<evidence type="ECO:0000313" key="8">
    <source>
        <dbReference type="Proteomes" id="UP000620133"/>
    </source>
</evidence>
<evidence type="ECO:0000256" key="4">
    <source>
        <dbReference type="ARBA" id="ARBA00022827"/>
    </source>
</evidence>
<organism evidence="7 8">
    <name type="scientific">Mariniplasma anaerobium</name>
    <dbReference type="NCBI Taxonomy" id="2735436"/>
    <lineage>
        <taxon>Bacteria</taxon>
        <taxon>Bacillati</taxon>
        <taxon>Mycoplasmatota</taxon>
        <taxon>Mollicutes</taxon>
        <taxon>Acholeplasmatales</taxon>
        <taxon>Acholeplasmataceae</taxon>
        <taxon>Mariniplasma</taxon>
    </lineage>
</organism>
<dbReference type="SUPFAM" id="SSF52821">
    <property type="entry name" value="Rhodanese/Cell cycle control phosphatase"/>
    <property type="match status" value="1"/>
</dbReference>
<gene>
    <name evidence="7" type="ORF">MPAN_006420</name>
</gene>
<keyword evidence="3" id="KW-0285">Flavoprotein</keyword>
<dbReference type="Pfam" id="PF02852">
    <property type="entry name" value="Pyr_redox_dim"/>
    <property type="match status" value="1"/>
</dbReference>
<dbReference type="PRINTS" id="PR00368">
    <property type="entry name" value="FADPNR"/>
</dbReference>
<dbReference type="InterPro" id="IPR023753">
    <property type="entry name" value="FAD/NAD-binding_dom"/>
</dbReference>
<dbReference type="InterPro" id="IPR036188">
    <property type="entry name" value="FAD/NAD-bd_sf"/>
</dbReference>